<dbReference type="Pfam" id="PF00528">
    <property type="entry name" value="BPD_transp_1"/>
    <property type="match status" value="1"/>
</dbReference>
<keyword evidence="4 7" id="KW-0812">Transmembrane</keyword>
<keyword evidence="6 7" id="KW-0472">Membrane</keyword>
<feature type="transmembrane region" description="Helical" evidence="7">
    <location>
        <begin position="215"/>
        <end position="232"/>
    </location>
</feature>
<reference evidence="9 10" key="1">
    <citation type="submission" date="2018-09" db="EMBL/GenBank/DDBJ databases">
        <title>Nesterenkonia natronophila sp. nov., an alkaliphilic actinobacteriume isolated from a soda lake, and emended description of the genus Nesterenkonia.</title>
        <authorList>
            <person name="Menes R.J."/>
            <person name="Iriarte A."/>
        </authorList>
    </citation>
    <scope>NUCLEOTIDE SEQUENCE [LARGE SCALE GENOMIC DNA]</scope>
    <source>
        <strain evidence="9 10">M8</strain>
    </source>
</reference>
<comment type="similarity">
    <text evidence="7">Belongs to the binding-protein-dependent transport system permease family.</text>
</comment>
<keyword evidence="2 7" id="KW-0813">Transport</keyword>
<dbReference type="Proteomes" id="UP000266615">
    <property type="component" value="Unassembled WGS sequence"/>
</dbReference>
<dbReference type="CDD" id="cd06261">
    <property type="entry name" value="TM_PBP2"/>
    <property type="match status" value="2"/>
</dbReference>
<evidence type="ECO:0000313" key="9">
    <source>
        <dbReference type="EMBL" id="RJN31844.1"/>
    </source>
</evidence>
<evidence type="ECO:0000256" key="3">
    <source>
        <dbReference type="ARBA" id="ARBA00022475"/>
    </source>
</evidence>
<comment type="caution">
    <text evidence="9">The sequence shown here is derived from an EMBL/GenBank/DDBJ whole genome shotgun (WGS) entry which is preliminary data.</text>
</comment>
<dbReference type="PROSITE" id="PS50928">
    <property type="entry name" value="ABC_TM1"/>
    <property type="match status" value="1"/>
</dbReference>
<keyword evidence="5 7" id="KW-1133">Transmembrane helix</keyword>
<name>A0A3A4FAL7_9MICC</name>
<dbReference type="RefSeq" id="WP_119902630.1">
    <property type="nucleotide sequence ID" value="NZ_QYZP01000002.1"/>
</dbReference>
<dbReference type="InterPro" id="IPR000515">
    <property type="entry name" value="MetI-like"/>
</dbReference>
<evidence type="ECO:0000256" key="2">
    <source>
        <dbReference type="ARBA" id="ARBA00022448"/>
    </source>
</evidence>
<dbReference type="InterPro" id="IPR035906">
    <property type="entry name" value="MetI-like_sf"/>
</dbReference>
<feature type="transmembrane region" description="Helical" evidence="7">
    <location>
        <begin position="187"/>
        <end position="208"/>
    </location>
</feature>
<dbReference type="PANTHER" id="PTHR30465:SF0">
    <property type="entry name" value="OLIGOPEPTIDE TRANSPORT SYSTEM PERMEASE PROTEIN APPB"/>
    <property type="match status" value="1"/>
</dbReference>
<dbReference type="Gene3D" id="1.10.3720.10">
    <property type="entry name" value="MetI-like"/>
    <property type="match status" value="1"/>
</dbReference>
<evidence type="ECO:0000256" key="4">
    <source>
        <dbReference type="ARBA" id="ARBA00022692"/>
    </source>
</evidence>
<evidence type="ECO:0000313" key="10">
    <source>
        <dbReference type="Proteomes" id="UP000266615"/>
    </source>
</evidence>
<evidence type="ECO:0000259" key="8">
    <source>
        <dbReference type="PROSITE" id="PS50928"/>
    </source>
</evidence>
<keyword evidence="3" id="KW-1003">Cell membrane</keyword>
<evidence type="ECO:0000256" key="6">
    <source>
        <dbReference type="ARBA" id="ARBA00023136"/>
    </source>
</evidence>
<dbReference type="GO" id="GO:0005886">
    <property type="term" value="C:plasma membrane"/>
    <property type="evidence" value="ECO:0007669"/>
    <property type="project" value="UniProtKB-SubCell"/>
</dbReference>
<dbReference type="OrthoDB" id="147639at2"/>
<feature type="domain" description="ABC transmembrane type-1" evidence="8">
    <location>
        <begin position="114"/>
        <end position="512"/>
    </location>
</feature>
<feature type="transmembrane region" description="Helical" evidence="7">
    <location>
        <begin position="244"/>
        <end position="264"/>
    </location>
</feature>
<feature type="transmembrane region" description="Helical" evidence="7">
    <location>
        <begin position="490"/>
        <end position="515"/>
    </location>
</feature>
<feature type="transmembrane region" description="Helical" evidence="7">
    <location>
        <begin position="447"/>
        <end position="470"/>
    </location>
</feature>
<dbReference type="AlphaFoldDB" id="A0A3A4FAL7"/>
<dbReference type="PANTHER" id="PTHR30465">
    <property type="entry name" value="INNER MEMBRANE ABC TRANSPORTER"/>
    <property type="match status" value="1"/>
</dbReference>
<feature type="transmembrane region" description="Helical" evidence="7">
    <location>
        <begin position="300"/>
        <end position="321"/>
    </location>
</feature>
<comment type="subcellular location">
    <subcellularLocation>
        <location evidence="1 7">Cell membrane</location>
        <topology evidence="1 7">Multi-pass membrane protein</topology>
    </subcellularLocation>
</comment>
<dbReference type="GO" id="GO:0055085">
    <property type="term" value="P:transmembrane transport"/>
    <property type="evidence" value="ECO:0007669"/>
    <property type="project" value="InterPro"/>
</dbReference>
<feature type="transmembrane region" description="Helical" evidence="7">
    <location>
        <begin position="120"/>
        <end position="141"/>
    </location>
</feature>
<feature type="transmembrane region" description="Helical" evidence="7">
    <location>
        <begin position="271"/>
        <end position="288"/>
    </location>
</feature>
<protein>
    <submittedName>
        <fullName evidence="9">ABC transporter permease</fullName>
    </submittedName>
</protein>
<dbReference type="SUPFAM" id="SSF161098">
    <property type="entry name" value="MetI-like"/>
    <property type="match status" value="1"/>
</dbReference>
<dbReference type="EMBL" id="QYZP01000002">
    <property type="protein sequence ID" value="RJN31844.1"/>
    <property type="molecule type" value="Genomic_DNA"/>
</dbReference>
<sequence>MLKFIFKRFGRLFLVLFGASVVSYALVVHSGDPLQDLRESTDADAEYQMELRAQQLNLELPWTDQYYLPWYERYWDWLTGVLGCLDPTDRVIGPCDWGTTVNGGDVTAQIANAAEVSLRLVLIATLLAIVLGVLTGIVSAMRQYSVFDYSMSFVMFLFWSLPLFWAAVIAKEYLAIRYNNWMADPHFTAPTIFVVALLLAVVVPTVLGGSPRRRIATGAVMFIYTCTVMPFLDHIHFMEQPRLGTGFIAVAAVALAVGFTALIAGMQNRKVLYCGLAVAALGILSYLLTWDLMRGAQGYLIPMGLFALTIVICVAIGRIFGGYAKGQATAVTLLTGMLTSGIILLDHYMYTWPGLLSVKPRPIRTVGASTPNLRADDFWVISLDHLSQLWLPTLVMMLTSLATYTRYTRSSMLEVVQQDYIRTARAKGVTERTVVLKHAFRNAMIPLATLVAFDFAGLVGGAIIVERVFGWNSMGTMFITGLTNVDPAPVMAVIIFTGGIAVIFNFIADILYAVLDPRIRV</sequence>
<feature type="transmembrane region" description="Helical" evidence="7">
    <location>
        <begin position="12"/>
        <end position="31"/>
    </location>
</feature>
<feature type="transmembrane region" description="Helical" evidence="7">
    <location>
        <begin position="389"/>
        <end position="407"/>
    </location>
</feature>
<evidence type="ECO:0000256" key="7">
    <source>
        <dbReference type="RuleBase" id="RU363032"/>
    </source>
</evidence>
<feature type="transmembrane region" description="Helical" evidence="7">
    <location>
        <begin position="328"/>
        <end position="350"/>
    </location>
</feature>
<gene>
    <name evidence="9" type="ORF">D3250_06925</name>
</gene>
<keyword evidence="10" id="KW-1185">Reference proteome</keyword>
<organism evidence="9 10">
    <name type="scientific">Nesterenkonia natronophila</name>
    <dbReference type="NCBI Taxonomy" id="2174932"/>
    <lineage>
        <taxon>Bacteria</taxon>
        <taxon>Bacillati</taxon>
        <taxon>Actinomycetota</taxon>
        <taxon>Actinomycetes</taxon>
        <taxon>Micrococcales</taxon>
        <taxon>Micrococcaceae</taxon>
        <taxon>Nesterenkonia</taxon>
    </lineage>
</organism>
<feature type="transmembrane region" description="Helical" evidence="7">
    <location>
        <begin position="153"/>
        <end position="175"/>
    </location>
</feature>
<evidence type="ECO:0000256" key="5">
    <source>
        <dbReference type="ARBA" id="ARBA00022989"/>
    </source>
</evidence>
<accession>A0A3A4FAL7</accession>
<proteinExistence type="inferred from homology"/>
<evidence type="ECO:0000256" key="1">
    <source>
        <dbReference type="ARBA" id="ARBA00004651"/>
    </source>
</evidence>